<evidence type="ECO:0000313" key="2">
    <source>
        <dbReference type="Proteomes" id="UP000887566"/>
    </source>
</evidence>
<organism evidence="2 3">
    <name type="scientific">Plectus sambesii</name>
    <dbReference type="NCBI Taxonomy" id="2011161"/>
    <lineage>
        <taxon>Eukaryota</taxon>
        <taxon>Metazoa</taxon>
        <taxon>Ecdysozoa</taxon>
        <taxon>Nematoda</taxon>
        <taxon>Chromadorea</taxon>
        <taxon>Plectida</taxon>
        <taxon>Plectina</taxon>
        <taxon>Plectoidea</taxon>
        <taxon>Plectidae</taxon>
        <taxon>Plectus</taxon>
    </lineage>
</organism>
<protein>
    <submittedName>
        <fullName evidence="3">Uncharacterized protein</fullName>
    </submittedName>
</protein>
<dbReference type="Proteomes" id="UP000887566">
    <property type="component" value="Unplaced"/>
</dbReference>
<keyword evidence="2" id="KW-1185">Reference proteome</keyword>
<dbReference type="WBParaSite" id="PSAMB.scaffold2194size24695.g16889.t1">
    <property type="protein sequence ID" value="PSAMB.scaffold2194size24695.g16889.t1"/>
    <property type="gene ID" value="PSAMB.scaffold2194size24695.g16889"/>
</dbReference>
<evidence type="ECO:0000256" key="1">
    <source>
        <dbReference type="SAM" id="MobiDB-lite"/>
    </source>
</evidence>
<name>A0A914VM90_9BILA</name>
<dbReference type="AlphaFoldDB" id="A0A914VM90"/>
<reference evidence="3" key="1">
    <citation type="submission" date="2022-11" db="UniProtKB">
        <authorList>
            <consortium name="WormBaseParasite"/>
        </authorList>
    </citation>
    <scope>IDENTIFICATION</scope>
</reference>
<feature type="region of interest" description="Disordered" evidence="1">
    <location>
        <begin position="56"/>
        <end position="80"/>
    </location>
</feature>
<accession>A0A914VM90</accession>
<proteinExistence type="predicted"/>
<feature type="region of interest" description="Disordered" evidence="1">
    <location>
        <begin position="183"/>
        <end position="218"/>
    </location>
</feature>
<sequence>MFLYKENDNVERMWPREQHYAVLVFASIAASFKWTYTKTLGDPTLRRTGVMGEWEGVEDETPARCTRGQRDAAPGGGVGQSPGVNYDPIIAARAVVFHTASAKHGHTRDARLTYLGSPDPLPALIRLFRWADERNPRLCTTYALGQAIDMLRSSRALSFGPPSSPPSRQPNISRRRFWYSATPTQAKRQTALVPDDDSTADAAVPPGRSTRPPLSALA</sequence>
<evidence type="ECO:0000313" key="3">
    <source>
        <dbReference type="WBParaSite" id="PSAMB.scaffold2194size24695.g16889.t1"/>
    </source>
</evidence>